<feature type="compositionally biased region" description="Low complexity" evidence="1">
    <location>
        <begin position="30"/>
        <end position="43"/>
    </location>
</feature>
<proteinExistence type="predicted"/>
<reference evidence="2" key="3">
    <citation type="submission" date="2022-06" db="UniProtKB">
        <authorList>
            <consortium name="EnsemblPlants"/>
        </authorList>
    </citation>
    <scope>IDENTIFICATION</scope>
</reference>
<gene>
    <name evidence="2" type="primary">LOC125553644</name>
</gene>
<dbReference type="Gramene" id="TuG1812G0400001131.01.T01">
    <property type="protein sequence ID" value="TuG1812G0400001131.01.T01"/>
    <property type="gene ID" value="TuG1812G0400001131.01"/>
</dbReference>
<protein>
    <submittedName>
        <fullName evidence="2">Uncharacterized protein</fullName>
    </submittedName>
</protein>
<dbReference type="AlphaFoldDB" id="A0A8R7Q460"/>
<accession>A0A8R7Q460</accession>
<evidence type="ECO:0000256" key="1">
    <source>
        <dbReference type="SAM" id="MobiDB-lite"/>
    </source>
</evidence>
<keyword evidence="3" id="KW-1185">Reference proteome</keyword>
<evidence type="ECO:0000313" key="3">
    <source>
        <dbReference type="Proteomes" id="UP000015106"/>
    </source>
</evidence>
<dbReference type="KEGG" id="tua:125553644"/>
<feature type="compositionally biased region" description="Polar residues" evidence="1">
    <location>
        <begin position="1"/>
        <end position="14"/>
    </location>
</feature>
<organism evidence="2 3">
    <name type="scientific">Triticum urartu</name>
    <name type="common">Red wild einkorn</name>
    <name type="synonym">Crithodium urartu</name>
    <dbReference type="NCBI Taxonomy" id="4572"/>
    <lineage>
        <taxon>Eukaryota</taxon>
        <taxon>Viridiplantae</taxon>
        <taxon>Streptophyta</taxon>
        <taxon>Embryophyta</taxon>
        <taxon>Tracheophyta</taxon>
        <taxon>Spermatophyta</taxon>
        <taxon>Magnoliopsida</taxon>
        <taxon>Liliopsida</taxon>
        <taxon>Poales</taxon>
        <taxon>Poaceae</taxon>
        <taxon>BOP clade</taxon>
        <taxon>Pooideae</taxon>
        <taxon>Triticodae</taxon>
        <taxon>Triticeae</taxon>
        <taxon>Triticinae</taxon>
        <taxon>Triticum</taxon>
    </lineage>
</organism>
<sequence length="180" mass="19344">MRSTTTAMSWSSTGDLDREESSSKTRDTTESSTTTTPSMPRRSQGPVPARRSSDGGGDRRRGQPPANSRDGGGDRRVSASPITTITRRPKWTCASAVGNGIGTEVDHRGDQRAGGGRRNRWRRYRSWVGRGGPARGGRRRACSWATSWAGSLATQDRLRQRAAGRGDARAMGAGRGDAGR</sequence>
<feature type="region of interest" description="Disordered" evidence="1">
    <location>
        <begin position="1"/>
        <end position="118"/>
    </location>
</feature>
<name>A0A8R7Q460_TRIUA</name>
<feature type="compositionally biased region" description="Basic and acidic residues" evidence="1">
    <location>
        <begin position="15"/>
        <end position="29"/>
    </location>
</feature>
<feature type="region of interest" description="Disordered" evidence="1">
    <location>
        <begin position="155"/>
        <end position="180"/>
    </location>
</feature>
<dbReference type="RefSeq" id="XP_048573357.1">
    <property type="nucleotide sequence ID" value="XM_048717400.1"/>
</dbReference>
<dbReference type="EnsemblPlants" id="TuG1812G0400001131.01.T01">
    <property type="protein sequence ID" value="TuG1812G0400001131.01.T01"/>
    <property type="gene ID" value="TuG1812G0400001131.01"/>
</dbReference>
<feature type="compositionally biased region" description="Basic and acidic residues" evidence="1">
    <location>
        <begin position="51"/>
        <end position="61"/>
    </location>
</feature>
<feature type="compositionally biased region" description="Basic and acidic residues" evidence="1">
    <location>
        <begin position="156"/>
        <end position="168"/>
    </location>
</feature>
<reference evidence="2" key="2">
    <citation type="submission" date="2018-03" db="EMBL/GenBank/DDBJ databases">
        <title>The Triticum urartu genome reveals the dynamic nature of wheat genome evolution.</title>
        <authorList>
            <person name="Ling H."/>
            <person name="Ma B."/>
            <person name="Shi X."/>
            <person name="Liu H."/>
            <person name="Dong L."/>
            <person name="Sun H."/>
            <person name="Cao Y."/>
            <person name="Gao Q."/>
            <person name="Zheng S."/>
            <person name="Li Y."/>
            <person name="Yu Y."/>
            <person name="Du H."/>
            <person name="Qi M."/>
            <person name="Li Y."/>
            <person name="Yu H."/>
            <person name="Cui Y."/>
            <person name="Wang N."/>
            <person name="Chen C."/>
            <person name="Wu H."/>
            <person name="Zhao Y."/>
            <person name="Zhang J."/>
            <person name="Li Y."/>
            <person name="Zhou W."/>
            <person name="Zhang B."/>
            <person name="Hu W."/>
            <person name="Eijk M."/>
            <person name="Tang J."/>
            <person name="Witsenboer H."/>
            <person name="Zhao S."/>
            <person name="Li Z."/>
            <person name="Zhang A."/>
            <person name="Wang D."/>
            <person name="Liang C."/>
        </authorList>
    </citation>
    <scope>NUCLEOTIDE SEQUENCE [LARGE SCALE GENOMIC DNA]</scope>
    <source>
        <strain evidence="2">cv. G1812</strain>
    </source>
</reference>
<reference evidence="3" key="1">
    <citation type="journal article" date="2013" name="Nature">
        <title>Draft genome of the wheat A-genome progenitor Triticum urartu.</title>
        <authorList>
            <person name="Ling H.Q."/>
            <person name="Zhao S."/>
            <person name="Liu D."/>
            <person name="Wang J."/>
            <person name="Sun H."/>
            <person name="Zhang C."/>
            <person name="Fan H."/>
            <person name="Li D."/>
            <person name="Dong L."/>
            <person name="Tao Y."/>
            <person name="Gao C."/>
            <person name="Wu H."/>
            <person name="Li Y."/>
            <person name="Cui Y."/>
            <person name="Guo X."/>
            <person name="Zheng S."/>
            <person name="Wang B."/>
            <person name="Yu K."/>
            <person name="Liang Q."/>
            <person name="Yang W."/>
            <person name="Lou X."/>
            <person name="Chen J."/>
            <person name="Feng M."/>
            <person name="Jian J."/>
            <person name="Zhang X."/>
            <person name="Luo G."/>
            <person name="Jiang Y."/>
            <person name="Liu J."/>
            <person name="Wang Z."/>
            <person name="Sha Y."/>
            <person name="Zhang B."/>
            <person name="Wu H."/>
            <person name="Tang D."/>
            <person name="Shen Q."/>
            <person name="Xue P."/>
            <person name="Zou S."/>
            <person name="Wang X."/>
            <person name="Liu X."/>
            <person name="Wang F."/>
            <person name="Yang Y."/>
            <person name="An X."/>
            <person name="Dong Z."/>
            <person name="Zhang K."/>
            <person name="Zhang X."/>
            <person name="Luo M.C."/>
            <person name="Dvorak J."/>
            <person name="Tong Y."/>
            <person name="Wang J."/>
            <person name="Yang H."/>
            <person name="Li Z."/>
            <person name="Wang D."/>
            <person name="Zhang A."/>
            <person name="Wang J."/>
        </authorList>
    </citation>
    <scope>NUCLEOTIDE SEQUENCE</scope>
    <source>
        <strain evidence="3">cv. G1812</strain>
    </source>
</reference>
<evidence type="ECO:0000313" key="2">
    <source>
        <dbReference type="EnsemblPlants" id="TuG1812G0400001131.01.T01"/>
    </source>
</evidence>
<dbReference type="Proteomes" id="UP000015106">
    <property type="component" value="Chromosome 4"/>
</dbReference>
<dbReference type="GeneID" id="125553644"/>